<evidence type="ECO:0000313" key="11">
    <source>
        <dbReference type="Proteomes" id="UP000440732"/>
    </source>
</evidence>
<name>A0A6A4BSI0_9STRA</name>
<dbReference type="Proteomes" id="UP000429523">
    <property type="component" value="Unassembled WGS sequence"/>
</dbReference>
<evidence type="ECO:0000313" key="8">
    <source>
        <dbReference type="Proteomes" id="UP000433483"/>
    </source>
</evidence>
<protein>
    <submittedName>
        <fullName evidence="6">Uncharacterized protein</fullName>
    </submittedName>
</protein>
<organism evidence="6 9">
    <name type="scientific">Phytophthora fragariae</name>
    <dbReference type="NCBI Taxonomy" id="53985"/>
    <lineage>
        <taxon>Eukaryota</taxon>
        <taxon>Sar</taxon>
        <taxon>Stramenopiles</taxon>
        <taxon>Oomycota</taxon>
        <taxon>Peronosporomycetes</taxon>
        <taxon>Peronosporales</taxon>
        <taxon>Peronosporaceae</taxon>
        <taxon>Phytophthora</taxon>
    </lineage>
</organism>
<dbReference type="EMBL" id="QXGF01003262">
    <property type="protein sequence ID" value="KAE8921981.1"/>
    <property type="molecule type" value="Genomic_DNA"/>
</dbReference>
<evidence type="ECO:0000313" key="1">
    <source>
        <dbReference type="EMBL" id="KAE8921981.1"/>
    </source>
</evidence>
<dbReference type="EMBL" id="QXFZ01001809">
    <property type="protein sequence ID" value="KAE9084656.1"/>
    <property type="molecule type" value="Genomic_DNA"/>
</dbReference>
<proteinExistence type="predicted"/>
<dbReference type="Proteomes" id="UP000433483">
    <property type="component" value="Unassembled WGS sequence"/>
</dbReference>
<dbReference type="Proteomes" id="UP000440367">
    <property type="component" value="Unassembled WGS sequence"/>
</dbReference>
<evidence type="ECO:0000313" key="9">
    <source>
        <dbReference type="Proteomes" id="UP000437068"/>
    </source>
</evidence>
<accession>A0A6A4BSI0</accession>
<keyword evidence="8" id="KW-1185">Reference proteome</keyword>
<gene>
    <name evidence="6" type="ORF">PF001_g26579</name>
    <name evidence="5" type="ORF">PF002_g28146</name>
    <name evidence="4" type="ORF">PF005_g26270</name>
    <name evidence="3" type="ORF">PF006_g25781</name>
    <name evidence="2" type="ORF">PF007_g21438</name>
    <name evidence="1" type="ORF">PF009_g27745</name>
</gene>
<comment type="caution">
    <text evidence="6">The sequence shown here is derived from an EMBL/GenBank/DDBJ whole genome shotgun (WGS) entry which is preliminary data.</text>
</comment>
<evidence type="ECO:0000313" key="4">
    <source>
        <dbReference type="EMBL" id="KAE9173437.1"/>
    </source>
</evidence>
<dbReference type="Proteomes" id="UP000440732">
    <property type="component" value="Unassembled WGS sequence"/>
</dbReference>
<reference evidence="7 8" key="1">
    <citation type="submission" date="2018-08" db="EMBL/GenBank/DDBJ databases">
        <title>Genomic investigation of the strawberry pathogen Phytophthora fragariae indicates pathogenicity is determined by transcriptional variation in three key races.</title>
        <authorList>
            <person name="Adams T.M."/>
            <person name="Armitage A.D."/>
            <person name="Sobczyk M.K."/>
            <person name="Bates H.J."/>
            <person name="Dunwell J.M."/>
            <person name="Nellist C.F."/>
            <person name="Harrison R.J."/>
        </authorList>
    </citation>
    <scope>NUCLEOTIDE SEQUENCE [LARGE SCALE GENOMIC DNA]</scope>
    <source>
        <strain evidence="6 9">A4</strain>
        <strain evidence="5 10">BC-1</strain>
        <strain evidence="4 8">NOV-27</strain>
        <strain evidence="3 11">NOV-5</strain>
        <strain evidence="2 12">NOV-71</strain>
        <strain evidence="1 7">NOV-9</strain>
    </source>
</reference>
<dbReference type="EMBL" id="QXGA01003099">
    <property type="protein sequence ID" value="KAE9087538.1"/>
    <property type="molecule type" value="Genomic_DNA"/>
</dbReference>
<dbReference type="Proteomes" id="UP000441208">
    <property type="component" value="Unassembled WGS sequence"/>
</dbReference>
<evidence type="ECO:0000313" key="5">
    <source>
        <dbReference type="EMBL" id="KAE9178155.1"/>
    </source>
</evidence>
<dbReference type="AlphaFoldDB" id="A0A6A4BSI0"/>
<dbReference type="EMBL" id="QXGE01003371">
    <property type="protein sequence ID" value="KAE9275454.1"/>
    <property type="molecule type" value="Genomic_DNA"/>
</dbReference>
<evidence type="ECO:0000313" key="12">
    <source>
        <dbReference type="Proteomes" id="UP000441208"/>
    </source>
</evidence>
<evidence type="ECO:0000313" key="7">
    <source>
        <dbReference type="Proteomes" id="UP000429523"/>
    </source>
</evidence>
<evidence type="ECO:0000313" key="10">
    <source>
        <dbReference type="Proteomes" id="UP000440367"/>
    </source>
</evidence>
<evidence type="ECO:0000313" key="2">
    <source>
        <dbReference type="EMBL" id="KAE9084656.1"/>
    </source>
</evidence>
<dbReference type="Proteomes" id="UP000437068">
    <property type="component" value="Unassembled WGS sequence"/>
</dbReference>
<dbReference type="EMBL" id="QXGB01003004">
    <property type="protein sequence ID" value="KAE9173437.1"/>
    <property type="molecule type" value="Genomic_DNA"/>
</dbReference>
<evidence type="ECO:0000313" key="6">
    <source>
        <dbReference type="EMBL" id="KAE9275454.1"/>
    </source>
</evidence>
<sequence>MTTVTVSEASFAVVAAPGTLGRPALTSTIIILTSVAAQRGFPGCVSVAETQNVVDHAFEFVDVRHSDVAQTLF</sequence>
<evidence type="ECO:0000313" key="3">
    <source>
        <dbReference type="EMBL" id="KAE9087538.1"/>
    </source>
</evidence>
<dbReference type="EMBL" id="QXGD01003374">
    <property type="protein sequence ID" value="KAE9178155.1"/>
    <property type="molecule type" value="Genomic_DNA"/>
</dbReference>